<evidence type="ECO:0000256" key="1">
    <source>
        <dbReference type="SAM" id="MobiDB-lite"/>
    </source>
</evidence>
<feature type="compositionally biased region" description="Polar residues" evidence="1">
    <location>
        <begin position="9"/>
        <end position="19"/>
    </location>
</feature>
<organism evidence="3 4">
    <name type="scientific">Glossina palpalis gambiensis</name>
    <dbReference type="NCBI Taxonomy" id="67801"/>
    <lineage>
        <taxon>Eukaryota</taxon>
        <taxon>Metazoa</taxon>
        <taxon>Ecdysozoa</taxon>
        <taxon>Arthropoda</taxon>
        <taxon>Hexapoda</taxon>
        <taxon>Insecta</taxon>
        <taxon>Pterygota</taxon>
        <taxon>Neoptera</taxon>
        <taxon>Endopterygota</taxon>
        <taxon>Diptera</taxon>
        <taxon>Brachycera</taxon>
        <taxon>Muscomorpha</taxon>
        <taxon>Hippoboscoidea</taxon>
        <taxon>Glossinidae</taxon>
        <taxon>Glossina</taxon>
    </lineage>
</organism>
<dbReference type="EMBL" id="JXJN01025534">
    <property type="status" value="NOT_ANNOTATED_CDS"/>
    <property type="molecule type" value="Genomic_DNA"/>
</dbReference>
<evidence type="ECO:0000256" key="2">
    <source>
        <dbReference type="SAM" id="Phobius"/>
    </source>
</evidence>
<keyword evidence="2" id="KW-0812">Transmembrane</keyword>
<reference evidence="4" key="1">
    <citation type="submission" date="2015-01" db="EMBL/GenBank/DDBJ databases">
        <authorList>
            <person name="Aksoy S."/>
            <person name="Warren W."/>
            <person name="Wilson R.K."/>
        </authorList>
    </citation>
    <scope>NUCLEOTIDE SEQUENCE [LARGE SCALE GENOMIC DNA]</scope>
    <source>
        <strain evidence="4">IAEA</strain>
    </source>
</reference>
<evidence type="ECO:0000313" key="3">
    <source>
        <dbReference type="EnsemblMetazoa" id="GPPI048993-PA"/>
    </source>
</evidence>
<reference evidence="3" key="2">
    <citation type="submission" date="2020-05" db="UniProtKB">
        <authorList>
            <consortium name="EnsemblMetazoa"/>
        </authorList>
    </citation>
    <scope>IDENTIFICATION</scope>
    <source>
        <strain evidence="3">IAEA</strain>
    </source>
</reference>
<feature type="region of interest" description="Disordered" evidence="1">
    <location>
        <begin position="1"/>
        <end position="26"/>
    </location>
</feature>
<keyword evidence="2" id="KW-1133">Transmembrane helix</keyword>
<proteinExistence type="predicted"/>
<accession>A0A1B0C4L6</accession>
<keyword evidence="2" id="KW-0472">Membrane</keyword>
<name>A0A1B0C4L6_9MUSC</name>
<protein>
    <submittedName>
        <fullName evidence="3">Uncharacterized protein</fullName>
    </submittedName>
</protein>
<dbReference type="VEuPathDB" id="VectorBase:GPPI048993"/>
<dbReference type="AlphaFoldDB" id="A0A1B0C4L6"/>
<keyword evidence="4" id="KW-1185">Reference proteome</keyword>
<dbReference type="EnsemblMetazoa" id="GPPI048993-RA">
    <property type="protein sequence ID" value="GPPI048993-PA"/>
    <property type="gene ID" value="GPPI048993"/>
</dbReference>
<sequence>MPESIANKGKNSIGESQQKSSRECCRNEQNEREISLVITTLEVWILLIKIVAVLIIKMWGVLLTMDEIDAEALEMEDIDEVNIVAIPVTTEQYFESVTSDEMKRIET</sequence>
<feature type="transmembrane region" description="Helical" evidence="2">
    <location>
        <begin position="36"/>
        <end position="56"/>
    </location>
</feature>
<evidence type="ECO:0000313" key="4">
    <source>
        <dbReference type="Proteomes" id="UP000092460"/>
    </source>
</evidence>
<dbReference type="Proteomes" id="UP000092460">
    <property type="component" value="Unassembled WGS sequence"/>
</dbReference>